<dbReference type="PANTHER" id="PTHR43401">
    <property type="entry name" value="L-THREONINE 3-DEHYDROGENASE"/>
    <property type="match status" value="1"/>
</dbReference>
<dbReference type="Pfam" id="PF08240">
    <property type="entry name" value="ADH_N"/>
    <property type="match status" value="1"/>
</dbReference>
<evidence type="ECO:0000313" key="3">
    <source>
        <dbReference type="EMBL" id="ETR73603.1"/>
    </source>
</evidence>
<dbReference type="GO" id="GO:0016491">
    <property type="term" value="F:oxidoreductase activity"/>
    <property type="evidence" value="ECO:0007669"/>
    <property type="project" value="UniProtKB-KW"/>
</dbReference>
<dbReference type="SUPFAM" id="SSF50129">
    <property type="entry name" value="GroES-like"/>
    <property type="match status" value="1"/>
</dbReference>
<keyword evidence="1" id="KW-0560">Oxidoreductase</keyword>
<evidence type="ECO:0000256" key="1">
    <source>
        <dbReference type="ARBA" id="ARBA00023002"/>
    </source>
</evidence>
<proteinExistence type="predicted"/>
<dbReference type="InterPro" id="IPR050129">
    <property type="entry name" value="Zn_alcohol_dh"/>
</dbReference>
<dbReference type="EMBL" id="ATBP01000049">
    <property type="protein sequence ID" value="ETR73603.1"/>
    <property type="molecule type" value="Genomic_DNA"/>
</dbReference>
<dbReference type="PANTHER" id="PTHR43401:SF2">
    <property type="entry name" value="L-THREONINE 3-DEHYDROGENASE"/>
    <property type="match status" value="1"/>
</dbReference>
<reference evidence="4" key="1">
    <citation type="submission" date="2012-11" db="EMBL/GenBank/DDBJ databases">
        <authorList>
            <person name="Lucero-Rivera Y.E."/>
            <person name="Tovar-Ramirez D."/>
        </authorList>
    </citation>
    <scope>NUCLEOTIDE SEQUENCE [LARGE SCALE GENOMIC DNA]</scope>
    <source>
        <strain evidence="4">Araruama</strain>
    </source>
</reference>
<name>A0A1V1PFR8_9BACT</name>
<dbReference type="Proteomes" id="UP000189670">
    <property type="component" value="Unassembled WGS sequence"/>
</dbReference>
<dbReference type="Gene3D" id="3.40.50.720">
    <property type="entry name" value="NAD(P)-binding Rossmann-like Domain"/>
    <property type="match status" value="1"/>
</dbReference>
<feature type="domain" description="Alcohol dehydrogenase-like N-terminal" evidence="2">
    <location>
        <begin position="24"/>
        <end position="133"/>
    </location>
</feature>
<accession>A0A1V1PFR8</accession>
<evidence type="ECO:0000259" key="2">
    <source>
        <dbReference type="Pfam" id="PF08240"/>
    </source>
</evidence>
<dbReference type="AlphaFoldDB" id="A0A1V1PFR8"/>
<protein>
    <submittedName>
        <fullName evidence="3">Alcohol dehydrogenase superfamily, zinc-containing</fullName>
    </submittedName>
</protein>
<dbReference type="InterPro" id="IPR013154">
    <property type="entry name" value="ADH-like_N"/>
</dbReference>
<sequence length="322" mass="35705">MKCIQITKIKDFEKKEIDLQAPGNEEVLIKVHVTGVCRTDLKIIQHGHRDLILPRIPGEEVVGTIHEKGKNVRFLNVGDRVYVYPGRWCGKCPLCLAGAENLCNHMKIMGFHRDGGFAEYVTVPSKTVIKIPNSLSMEDAVFAEPLSCCLNALELGGIAKDKTVGIWGAGPAGTLLSRASSALGAFPISIEPDEKRRSLVNGFSTCPESHYFDICVVAVGNHQAYHEAIQHLNPRGKLVIFSGLLKPHEVISVNFNKIHYLEQSIVGAYGCCYRHGKAALNYLSQNKIAVNDMITHQLPLYDLEHALNLVENRKCMKVHLYP</sequence>
<dbReference type="InterPro" id="IPR011032">
    <property type="entry name" value="GroES-like_sf"/>
</dbReference>
<dbReference type="InterPro" id="IPR036291">
    <property type="entry name" value="NAD(P)-bd_dom_sf"/>
</dbReference>
<gene>
    <name evidence="3" type="ORF">OMM_00831</name>
</gene>
<dbReference type="SUPFAM" id="SSF51735">
    <property type="entry name" value="NAD(P)-binding Rossmann-fold domains"/>
    <property type="match status" value="1"/>
</dbReference>
<organism evidence="3 4">
    <name type="scientific">Candidatus Magnetoglobus multicellularis str. Araruama</name>
    <dbReference type="NCBI Taxonomy" id="890399"/>
    <lineage>
        <taxon>Bacteria</taxon>
        <taxon>Pseudomonadati</taxon>
        <taxon>Thermodesulfobacteriota</taxon>
        <taxon>Desulfobacteria</taxon>
        <taxon>Desulfobacterales</taxon>
        <taxon>Desulfobacteraceae</taxon>
        <taxon>Candidatus Magnetoglobus</taxon>
    </lineage>
</organism>
<comment type="caution">
    <text evidence="3">The sequence shown here is derived from an EMBL/GenBank/DDBJ whole genome shotgun (WGS) entry which is preliminary data.</text>
</comment>
<evidence type="ECO:0000313" key="4">
    <source>
        <dbReference type="Proteomes" id="UP000189670"/>
    </source>
</evidence>
<dbReference type="Gene3D" id="3.90.180.10">
    <property type="entry name" value="Medium-chain alcohol dehydrogenases, catalytic domain"/>
    <property type="match status" value="1"/>
</dbReference>